<feature type="region of interest" description="Disordered" evidence="1">
    <location>
        <begin position="478"/>
        <end position="500"/>
    </location>
</feature>
<organism evidence="4 5">
    <name type="scientific">Folsomia candida</name>
    <name type="common">Springtail</name>
    <dbReference type="NCBI Taxonomy" id="158441"/>
    <lineage>
        <taxon>Eukaryota</taxon>
        <taxon>Metazoa</taxon>
        <taxon>Ecdysozoa</taxon>
        <taxon>Arthropoda</taxon>
        <taxon>Hexapoda</taxon>
        <taxon>Collembola</taxon>
        <taxon>Entomobryomorpha</taxon>
        <taxon>Isotomoidea</taxon>
        <taxon>Isotomidae</taxon>
        <taxon>Proisotominae</taxon>
        <taxon>Folsomia</taxon>
    </lineage>
</organism>
<evidence type="ECO:0000256" key="1">
    <source>
        <dbReference type="SAM" id="MobiDB-lite"/>
    </source>
</evidence>
<keyword evidence="2" id="KW-1133">Transmembrane helix</keyword>
<dbReference type="AlphaFoldDB" id="A0A226D7V6"/>
<name>A0A226D7V6_FOLCA</name>
<evidence type="ECO:0000313" key="5">
    <source>
        <dbReference type="Proteomes" id="UP000198287"/>
    </source>
</evidence>
<feature type="signal peptide" evidence="3">
    <location>
        <begin position="1"/>
        <end position="20"/>
    </location>
</feature>
<keyword evidence="2" id="KW-0812">Transmembrane</keyword>
<sequence>MLKLEISIFLLFFFILLISSLKLPTLITQPRVGCTWKYSILEGNENTPNRINLDELFSHSETPKLLETFMDTGLIQLHMSSSISRRWNQCKVHVVILKDYSSSPYFPLVSGGDNAKTLVYILPDGWPIPGRVINKDWLWLIDSIRDIFVVNVNYDINHIAMLRAFQHRPAEIVEYDSSQGVPLPSGNFNLANIWVLEPTEATKPNIYPSSILYPAELPNLTELPTLIAPRFIVLHQLQKYLNFTPIFVQDIQLAIEDHAERGGVKLSTIFTPKILAFGFGPRTKHNTLNPLITTFLKIREEALHILYCQNDPSPYTPSAFSEMLFRAFDSSTWICLLVTYFVCALTAKLISPRDAYPFFGMTCLFFRQELNHFKPLHLILSLVFIPVLFPYEADITARVISPDEPKIYNNFQQLINNSFHIFVNQVQIWSDTVLEYESVTYKIAKANLAQRNMMNFIVALRKLRKLVEAINKRIKERGEKFGPSEKDPEGSKHLTEDGKDKCSQNGDGFQIVDVALVKTKQNCLKYGISRTFYYRRAGLEKKCHLVKESIVTNEPSIWTFKRDRGGGFMRGKTNQMFEHGLTALWYESHERETLTRPNLINLAYLDLPIEVLKIRKVAFVFVTAGAFLLVSFVVWLVEKIRQCWITRKLCLARNYYRRCCGETQVFEFLP</sequence>
<keyword evidence="5" id="KW-1185">Reference proteome</keyword>
<protein>
    <submittedName>
        <fullName evidence="4">ATP synthase epsilon chain, chloroplastic</fullName>
    </submittedName>
</protein>
<evidence type="ECO:0000256" key="2">
    <source>
        <dbReference type="SAM" id="Phobius"/>
    </source>
</evidence>
<keyword evidence="3" id="KW-0732">Signal</keyword>
<evidence type="ECO:0000313" key="4">
    <source>
        <dbReference type="EMBL" id="OXA40827.1"/>
    </source>
</evidence>
<evidence type="ECO:0000256" key="3">
    <source>
        <dbReference type="SAM" id="SignalP"/>
    </source>
</evidence>
<dbReference type="EMBL" id="LNIX01000032">
    <property type="protein sequence ID" value="OXA40827.1"/>
    <property type="molecule type" value="Genomic_DNA"/>
</dbReference>
<dbReference type="Proteomes" id="UP000198287">
    <property type="component" value="Unassembled WGS sequence"/>
</dbReference>
<keyword evidence="2" id="KW-0472">Membrane</keyword>
<feature type="chain" id="PRO_5012759314" evidence="3">
    <location>
        <begin position="21"/>
        <end position="670"/>
    </location>
</feature>
<comment type="caution">
    <text evidence="4">The sequence shown here is derived from an EMBL/GenBank/DDBJ whole genome shotgun (WGS) entry which is preliminary data.</text>
</comment>
<reference evidence="4 5" key="1">
    <citation type="submission" date="2015-12" db="EMBL/GenBank/DDBJ databases">
        <title>The genome of Folsomia candida.</title>
        <authorList>
            <person name="Faddeeva A."/>
            <person name="Derks M.F."/>
            <person name="Anvar Y."/>
            <person name="Smit S."/>
            <person name="Van Straalen N."/>
            <person name="Roelofs D."/>
        </authorList>
    </citation>
    <scope>NUCLEOTIDE SEQUENCE [LARGE SCALE GENOMIC DNA]</scope>
    <source>
        <strain evidence="4 5">VU population</strain>
        <tissue evidence="4">Whole body</tissue>
    </source>
</reference>
<accession>A0A226D7V6</accession>
<proteinExistence type="predicted"/>
<gene>
    <name evidence="4" type="ORF">Fcan01_24559</name>
</gene>
<feature type="transmembrane region" description="Helical" evidence="2">
    <location>
        <begin position="617"/>
        <end position="637"/>
    </location>
</feature>